<dbReference type="AlphaFoldDB" id="A0A426Y826"/>
<name>A0A426Y826_ENSVE</name>
<accession>A0A426Y826</accession>
<evidence type="ECO:0000313" key="1">
    <source>
        <dbReference type="EMBL" id="RRT47875.1"/>
    </source>
</evidence>
<gene>
    <name evidence="1" type="ORF">B296_00025855</name>
</gene>
<sequence length="432" mass="47523">MGHLGFPMSPWLGDFVVPRCRATPLGPMAIGALPTEGSVVGAPVTTLVVVCTGRWLTSSRPMFELSERDRGRPRRSFPPPGVRSSDLQFVGWVGECVSICQDDLGSRYSTDALATSSPPSSAKNVVGFGVVAEESIRLGSAHVRKFIHAGREVARKLVTSTRLHILISSATSRGACACSTSRDAFLEPAVDKRSYTKPMLGYAWLIHSHRFCLKEDDRELDGPDQYQSYSQCEATPRPDFLGFLSLSVTRREEASAFDHEEKWTTRKKEGGKEMEGGFVVVFLKRKRSDEPFLSLLYFVFFFLVEHKREQRRRGELKASLSLSLSLSLARKGIRGVAAPHPSLVLLGRTESKPLAIPLSLSGGEGHTGSCCSSSFSGFAWDQKALESLEDLPRGRRLVGNREEGEDKKDERTCGLLSMKAANGGSRFFEASR</sequence>
<comment type="caution">
    <text evidence="1">The sequence shown here is derived from an EMBL/GenBank/DDBJ whole genome shotgun (WGS) entry which is preliminary data.</text>
</comment>
<proteinExistence type="predicted"/>
<dbReference type="EMBL" id="AMZH03014298">
    <property type="protein sequence ID" value="RRT47875.1"/>
    <property type="molecule type" value="Genomic_DNA"/>
</dbReference>
<protein>
    <submittedName>
        <fullName evidence="1">Uncharacterized protein</fullName>
    </submittedName>
</protein>
<organism evidence="1 2">
    <name type="scientific">Ensete ventricosum</name>
    <name type="common">Abyssinian banana</name>
    <name type="synonym">Musa ensete</name>
    <dbReference type="NCBI Taxonomy" id="4639"/>
    <lineage>
        <taxon>Eukaryota</taxon>
        <taxon>Viridiplantae</taxon>
        <taxon>Streptophyta</taxon>
        <taxon>Embryophyta</taxon>
        <taxon>Tracheophyta</taxon>
        <taxon>Spermatophyta</taxon>
        <taxon>Magnoliopsida</taxon>
        <taxon>Liliopsida</taxon>
        <taxon>Zingiberales</taxon>
        <taxon>Musaceae</taxon>
        <taxon>Ensete</taxon>
    </lineage>
</organism>
<evidence type="ECO:0000313" key="2">
    <source>
        <dbReference type="Proteomes" id="UP000287651"/>
    </source>
</evidence>
<dbReference type="Proteomes" id="UP000287651">
    <property type="component" value="Unassembled WGS sequence"/>
</dbReference>
<reference evidence="1 2" key="1">
    <citation type="journal article" date="2014" name="Agronomy (Basel)">
        <title>A Draft Genome Sequence for Ensete ventricosum, the Drought-Tolerant Tree Against Hunger.</title>
        <authorList>
            <person name="Harrison J."/>
            <person name="Moore K.A."/>
            <person name="Paszkiewicz K."/>
            <person name="Jones T."/>
            <person name="Grant M."/>
            <person name="Ambacheew D."/>
            <person name="Muzemil S."/>
            <person name="Studholme D.J."/>
        </authorList>
    </citation>
    <scope>NUCLEOTIDE SEQUENCE [LARGE SCALE GENOMIC DNA]</scope>
</reference>